<evidence type="ECO:0008006" key="2">
    <source>
        <dbReference type="Google" id="ProtNLM"/>
    </source>
</evidence>
<dbReference type="RefSeq" id="WP_354700286.1">
    <property type="nucleotide sequence ID" value="NZ_CP114014.1"/>
</dbReference>
<dbReference type="AlphaFoldDB" id="A0AAU7APX9"/>
<reference evidence="1" key="1">
    <citation type="submission" date="2022-12" db="EMBL/GenBank/DDBJ databases">
        <title>Paraconexibacter alkalitolerans sp. nov. and Baekduia alba sp. nov., isolated from soil and emended description of the genera Paraconexibacter (Chun et al., 2020) and Baekduia (An et al., 2020).</title>
        <authorList>
            <person name="Vieira S."/>
            <person name="Huber K.J."/>
            <person name="Geppert A."/>
            <person name="Wolf J."/>
            <person name="Neumann-Schaal M."/>
            <person name="Muesken M."/>
            <person name="Overmann J."/>
        </authorList>
    </citation>
    <scope>NUCLEOTIDE SEQUENCE</scope>
    <source>
        <strain evidence="1">AEG42_29</strain>
    </source>
</reference>
<proteinExistence type="predicted"/>
<evidence type="ECO:0000313" key="1">
    <source>
        <dbReference type="EMBL" id="XAY03734.1"/>
    </source>
</evidence>
<gene>
    <name evidence="1" type="ORF">DSM112329_00554</name>
</gene>
<dbReference type="KEGG" id="parq:DSM112329_00554"/>
<sequence length="240" mass="25412">MAILRVRPWPAGRLRSSVAAAIPVLLVAVLLLAAPDAQAGCGGVQQRSAQTRLTTGQAPLMIGDSVLLGALREVTRAGFEINTRGCRGWREGMAVLRARRRAGTLPREVVVALGSNGGVTRASIRTALAITGRHRVLVLLTPRELRGTSGAAAVRAAGRAHPDRILVIDWARRARAAAGWLQPDGIHLTPRGAAGLAQLLGRAARYAGGPPYRSAAFRQDGRVAAGGLRYRERRPDGQET</sequence>
<dbReference type="EMBL" id="CP114014">
    <property type="protein sequence ID" value="XAY03734.1"/>
    <property type="molecule type" value="Genomic_DNA"/>
</dbReference>
<dbReference type="SUPFAM" id="SSF52266">
    <property type="entry name" value="SGNH hydrolase"/>
    <property type="match status" value="1"/>
</dbReference>
<accession>A0AAU7APX9</accession>
<organism evidence="1">
    <name type="scientific">Paraconexibacter sp. AEG42_29</name>
    <dbReference type="NCBI Taxonomy" id="2997339"/>
    <lineage>
        <taxon>Bacteria</taxon>
        <taxon>Bacillati</taxon>
        <taxon>Actinomycetota</taxon>
        <taxon>Thermoleophilia</taxon>
        <taxon>Solirubrobacterales</taxon>
        <taxon>Paraconexibacteraceae</taxon>
        <taxon>Paraconexibacter</taxon>
    </lineage>
</organism>
<name>A0AAU7APX9_9ACTN</name>
<protein>
    <recommendedName>
        <fullName evidence="2">SGNH hydrolase-type esterase domain-containing protein</fullName>
    </recommendedName>
</protein>